<reference evidence="2" key="1">
    <citation type="submission" date="2015-07" db="EMBL/GenBank/DDBJ databases">
        <authorList>
            <person name="Ju K.-S."/>
            <person name="Doroghazi J.R."/>
            <person name="Metcalf W.W."/>
        </authorList>
    </citation>
    <scope>NUCLEOTIDE SEQUENCE [LARGE SCALE GENOMIC DNA]</scope>
    <source>
        <strain evidence="2">NRRL 2290</strain>
    </source>
</reference>
<keyword evidence="2" id="KW-1185">Reference proteome</keyword>
<dbReference type="AlphaFoldDB" id="A0A0L8KZK7"/>
<dbReference type="OrthoDB" id="4199383at2"/>
<name>A0A0L8KZK7_9ACTN</name>
<dbReference type="eggNOG" id="ENOG5031V4U">
    <property type="taxonomic scope" value="Bacteria"/>
</dbReference>
<evidence type="ECO:0008006" key="3">
    <source>
        <dbReference type="Google" id="ProtNLM"/>
    </source>
</evidence>
<evidence type="ECO:0000313" key="2">
    <source>
        <dbReference type="Proteomes" id="UP000037251"/>
    </source>
</evidence>
<organism evidence="1 2">
    <name type="scientific">Streptomyces resistomycificus</name>
    <dbReference type="NCBI Taxonomy" id="67356"/>
    <lineage>
        <taxon>Bacteria</taxon>
        <taxon>Bacillati</taxon>
        <taxon>Actinomycetota</taxon>
        <taxon>Actinomycetes</taxon>
        <taxon>Kitasatosporales</taxon>
        <taxon>Streptomycetaceae</taxon>
        <taxon>Streptomyces</taxon>
        <taxon>Streptomyces aurantiacus group</taxon>
    </lineage>
</organism>
<evidence type="ECO:0000313" key="1">
    <source>
        <dbReference type="EMBL" id="KOG31408.1"/>
    </source>
</evidence>
<dbReference type="PATRIC" id="fig|67356.5.peg.6658"/>
<dbReference type="Gene3D" id="3.40.630.30">
    <property type="match status" value="1"/>
</dbReference>
<proteinExistence type="predicted"/>
<dbReference type="Proteomes" id="UP000037251">
    <property type="component" value="Unassembled WGS sequence"/>
</dbReference>
<dbReference type="EMBL" id="LGUS01000197">
    <property type="protein sequence ID" value="KOG31408.1"/>
    <property type="molecule type" value="Genomic_DNA"/>
</dbReference>
<protein>
    <recommendedName>
        <fullName evidence="3">N-acetyltransferase domain-containing protein</fullName>
    </recommendedName>
</protein>
<comment type="caution">
    <text evidence="1">The sequence shown here is derived from an EMBL/GenBank/DDBJ whole genome shotgun (WGS) entry which is preliminary data.</text>
</comment>
<accession>A0A0L8KZK7</accession>
<sequence>MTLLQLTPEAVVRAAELVDVPAVVRLFAPTPVSSRPPVPGLEDVAADWEQTQRAMRLMLAHHALEEGQVWVAERRDGTLLAAAVWLPPGTGSGPPDIRLTTLLSRELDTGLPGHPVLPAALRAAGRPDEPHWTVVATCASDDPDAWDHTVVGDLLAPGLRVVDAEHAAAVAITVSARHMDQLRPLGFRRPREAVLAPGASLWLTTRQPTSRPAG</sequence>
<gene>
    <name evidence="1" type="ORF">ADK37_31095</name>
</gene>
<dbReference type="RefSeq" id="WP_053192673.1">
    <property type="nucleotide sequence ID" value="NZ_KQ948996.1"/>
</dbReference>